<protein>
    <recommendedName>
        <fullName evidence="2">Ribosome-binding factor A</fullName>
    </recommendedName>
</protein>
<evidence type="ECO:0000256" key="2">
    <source>
        <dbReference type="HAMAP-Rule" id="MF_00003"/>
    </source>
</evidence>
<gene>
    <name evidence="2 3" type="primary">rbfA</name>
    <name evidence="3" type="ORF">BTSPAZIEG_0252</name>
</gene>
<dbReference type="HAMAP" id="MF_00003">
    <property type="entry name" value="RbfA"/>
    <property type="match status" value="1"/>
</dbReference>
<comment type="subunit">
    <text evidence="2">Monomer. Binds 30S ribosomal subunits, but not 50S ribosomal subunits or 70S ribosomes.</text>
</comment>
<dbReference type="GO" id="GO:0043024">
    <property type="term" value="F:ribosomal small subunit binding"/>
    <property type="evidence" value="ECO:0007669"/>
    <property type="project" value="TreeGrafter"/>
</dbReference>
<evidence type="ECO:0000256" key="1">
    <source>
        <dbReference type="ARBA" id="ARBA00022517"/>
    </source>
</evidence>
<comment type="subcellular location">
    <subcellularLocation>
        <location evidence="2">Cytoplasm</location>
    </subcellularLocation>
</comment>
<dbReference type="GO" id="GO:0005829">
    <property type="term" value="C:cytosol"/>
    <property type="evidence" value="ECO:0007669"/>
    <property type="project" value="TreeGrafter"/>
</dbReference>
<dbReference type="PANTHER" id="PTHR33515:SF1">
    <property type="entry name" value="RIBOSOME-BINDING FACTOR A, CHLOROPLASTIC-RELATED"/>
    <property type="match status" value="1"/>
</dbReference>
<proteinExistence type="inferred from homology"/>
<dbReference type="NCBIfam" id="TIGR00082">
    <property type="entry name" value="rbfA"/>
    <property type="match status" value="1"/>
</dbReference>
<name>A0A160SYB1_BUCTT</name>
<evidence type="ECO:0000313" key="4">
    <source>
        <dbReference type="Proteomes" id="UP000243633"/>
    </source>
</evidence>
<dbReference type="InterPro" id="IPR000238">
    <property type="entry name" value="RbfA"/>
</dbReference>
<dbReference type="Gene3D" id="3.30.300.20">
    <property type="match status" value="1"/>
</dbReference>
<dbReference type="PATRIC" id="fig|98804.3.peg.239"/>
<sequence>MLKNFNRAERLGHCFQKELSYILYHNIHDPRLFHKGTITNVSVSRDFKYGKVFIILWSLQNKKKISQYLKILQNASGFISFLLGKRISLRILPKLFFFHDSSFLEGEKISLILKKK</sequence>
<organism evidence="3 4">
    <name type="scientific">Buchnera aphidicola subsp. Tuberolachnus salignus</name>
    <dbReference type="NCBI Taxonomy" id="98804"/>
    <lineage>
        <taxon>Bacteria</taxon>
        <taxon>Pseudomonadati</taxon>
        <taxon>Pseudomonadota</taxon>
        <taxon>Gammaproteobacteria</taxon>
        <taxon>Enterobacterales</taxon>
        <taxon>Erwiniaceae</taxon>
        <taxon>Buchnera</taxon>
    </lineage>
</organism>
<dbReference type="RefSeq" id="WP_075472690.1">
    <property type="nucleotide sequence ID" value="NZ_CP135003.1"/>
</dbReference>
<dbReference type="InterPro" id="IPR015946">
    <property type="entry name" value="KH_dom-like_a/b"/>
</dbReference>
<dbReference type="PANTHER" id="PTHR33515">
    <property type="entry name" value="RIBOSOME-BINDING FACTOR A, CHLOROPLASTIC-RELATED"/>
    <property type="match status" value="1"/>
</dbReference>
<dbReference type="STRING" id="98804.BTSPAZIEG_0252"/>
<keyword evidence="1 2" id="KW-0690">Ribosome biogenesis</keyword>
<dbReference type="Pfam" id="PF02033">
    <property type="entry name" value="RBFA"/>
    <property type="match status" value="1"/>
</dbReference>
<dbReference type="SUPFAM" id="SSF89919">
    <property type="entry name" value="Ribosome-binding factor A, RbfA"/>
    <property type="match status" value="1"/>
</dbReference>
<keyword evidence="4" id="KW-1185">Reference proteome</keyword>
<dbReference type="OrthoDB" id="307788at2"/>
<accession>A0A160SYB1</accession>
<comment type="similarity">
    <text evidence="2">Belongs to the RbfA family.</text>
</comment>
<comment type="function">
    <text evidence="2">One of several proteins that assist in the late maturation steps of the functional core of the 30S ribosomal subunit. Associates with free 30S ribosomal subunits (but not with 30S subunits that are part of 70S ribosomes or polysomes). Required for efficient processing of 16S rRNA. May interact with the 5'-terminal helix region of 16S rRNA.</text>
</comment>
<dbReference type="EMBL" id="LN890285">
    <property type="protein sequence ID" value="CUR53224.1"/>
    <property type="molecule type" value="Genomic_DNA"/>
</dbReference>
<reference evidence="4" key="1">
    <citation type="submission" date="2015-10" db="EMBL/GenBank/DDBJ databases">
        <authorList>
            <person name="Manzano-Marin A."/>
            <person name="Manzano-Marin A."/>
        </authorList>
    </citation>
    <scope>NUCLEOTIDE SEQUENCE [LARGE SCALE GENOMIC DNA]</scope>
    <source>
        <strain evidence="4">BTs</strain>
    </source>
</reference>
<dbReference type="Proteomes" id="UP000243633">
    <property type="component" value="Chromosome 1"/>
</dbReference>
<keyword evidence="2" id="KW-0963">Cytoplasm</keyword>
<dbReference type="GO" id="GO:0030490">
    <property type="term" value="P:maturation of SSU-rRNA"/>
    <property type="evidence" value="ECO:0007669"/>
    <property type="project" value="UniProtKB-UniRule"/>
</dbReference>
<evidence type="ECO:0000313" key="3">
    <source>
        <dbReference type="EMBL" id="CUR53224.1"/>
    </source>
</evidence>
<dbReference type="AlphaFoldDB" id="A0A160SYB1"/>
<dbReference type="InterPro" id="IPR023799">
    <property type="entry name" value="RbfA_dom_sf"/>
</dbReference>